<dbReference type="EMBL" id="SZPY01000001">
    <property type="protein sequence ID" value="TKI64545.1"/>
    <property type="molecule type" value="Genomic_DNA"/>
</dbReference>
<dbReference type="SUPFAM" id="SSF46785">
    <property type="entry name" value="Winged helix' DNA-binding domain"/>
    <property type="match status" value="1"/>
</dbReference>
<dbReference type="InterPro" id="IPR036390">
    <property type="entry name" value="WH_DNA-bd_sf"/>
</dbReference>
<dbReference type="AlphaFoldDB" id="A0A4U2YUE5"/>
<dbReference type="InterPro" id="IPR036388">
    <property type="entry name" value="WH-like_DNA-bd_sf"/>
</dbReference>
<gene>
    <name evidence="2" type="ORF">FC770_05330</name>
</gene>
<dbReference type="OrthoDB" id="122135at2"/>
<dbReference type="SMART" id="SM00347">
    <property type="entry name" value="HTH_MARR"/>
    <property type="match status" value="1"/>
</dbReference>
<comment type="caution">
    <text evidence="2">The sequence shown here is derived from an EMBL/GenBank/DDBJ whole genome shotgun (WGS) entry which is preliminary data.</text>
</comment>
<dbReference type="GO" id="GO:0006950">
    <property type="term" value="P:response to stress"/>
    <property type="evidence" value="ECO:0007669"/>
    <property type="project" value="TreeGrafter"/>
</dbReference>
<evidence type="ECO:0000313" key="2">
    <source>
        <dbReference type="EMBL" id="TKI64545.1"/>
    </source>
</evidence>
<evidence type="ECO:0000313" key="3">
    <source>
        <dbReference type="Proteomes" id="UP000307808"/>
    </source>
</evidence>
<protein>
    <submittedName>
        <fullName evidence="2">Winged helix-turn-helix transcriptional regulator</fullName>
    </submittedName>
</protein>
<dbReference type="Pfam" id="PF12802">
    <property type="entry name" value="MarR_2"/>
    <property type="match status" value="1"/>
</dbReference>
<keyword evidence="3" id="KW-1185">Reference proteome</keyword>
<dbReference type="PANTHER" id="PTHR33164">
    <property type="entry name" value="TRANSCRIPTIONAL REGULATOR, MARR FAMILY"/>
    <property type="match status" value="1"/>
</dbReference>
<dbReference type="GO" id="GO:0003700">
    <property type="term" value="F:DNA-binding transcription factor activity"/>
    <property type="evidence" value="ECO:0007669"/>
    <property type="project" value="InterPro"/>
</dbReference>
<dbReference type="InterPro" id="IPR000835">
    <property type="entry name" value="HTH_MarR-typ"/>
</dbReference>
<dbReference type="RefSeq" id="WP_137065003.1">
    <property type="nucleotide sequence ID" value="NZ_CP040748.1"/>
</dbReference>
<dbReference type="PROSITE" id="PS50995">
    <property type="entry name" value="HTH_MARR_2"/>
    <property type="match status" value="1"/>
</dbReference>
<organism evidence="2 3">
    <name type="scientific">Nocardioides jishulii</name>
    <dbReference type="NCBI Taxonomy" id="2575440"/>
    <lineage>
        <taxon>Bacteria</taxon>
        <taxon>Bacillati</taxon>
        <taxon>Actinomycetota</taxon>
        <taxon>Actinomycetes</taxon>
        <taxon>Propionibacteriales</taxon>
        <taxon>Nocardioidaceae</taxon>
        <taxon>Nocardioides</taxon>
    </lineage>
</organism>
<accession>A0A4U2YUE5</accession>
<feature type="domain" description="HTH marR-type" evidence="1">
    <location>
        <begin position="16"/>
        <end position="146"/>
    </location>
</feature>
<dbReference type="Proteomes" id="UP000307808">
    <property type="component" value="Unassembled WGS sequence"/>
</dbReference>
<evidence type="ECO:0000259" key="1">
    <source>
        <dbReference type="PROSITE" id="PS50995"/>
    </source>
</evidence>
<sequence>MTPARDDRDLVLDALEGEILVLVRRARRVVALRAAQIHPELQPAAYLLLLLLRDRGAMRASEVCDAHDMDKGAVSRQVQHAVDLGLVERTADPVDKRASLLTLTDAAREGLAEVDARRRERLRERVALWDDAALADFVTGLGRYNSLFAEELVS</sequence>
<dbReference type="PANTHER" id="PTHR33164:SF57">
    <property type="entry name" value="MARR-FAMILY TRANSCRIPTIONAL REGULATOR"/>
    <property type="match status" value="1"/>
</dbReference>
<dbReference type="Gene3D" id="1.10.10.10">
    <property type="entry name" value="Winged helix-like DNA-binding domain superfamily/Winged helix DNA-binding domain"/>
    <property type="match status" value="1"/>
</dbReference>
<proteinExistence type="predicted"/>
<name>A0A4U2YUE5_9ACTN</name>
<dbReference type="InterPro" id="IPR039422">
    <property type="entry name" value="MarR/SlyA-like"/>
</dbReference>
<reference evidence="2 3" key="1">
    <citation type="submission" date="2019-04" db="EMBL/GenBank/DDBJ databases">
        <authorList>
            <person name="Dong K."/>
        </authorList>
    </citation>
    <scope>NUCLEOTIDE SEQUENCE [LARGE SCALE GENOMIC DNA]</scope>
    <source>
        <strain evidence="3">dk3543</strain>
    </source>
</reference>